<sequence>MIELGHARKEGRVLSKLRREASQTGSAIGRILLQILRAIAEFERALMSERTHDESTAARVYGRKPCDLLPEGRFSPARRRGRFSGLTWSALQVLVSEAFVSP</sequence>
<proteinExistence type="predicted"/>
<evidence type="ECO:0000259" key="1">
    <source>
        <dbReference type="Pfam" id="PF00239"/>
    </source>
</evidence>
<dbReference type="EMBL" id="VXLC01000003">
    <property type="protein sequence ID" value="KAA8889229.1"/>
    <property type="molecule type" value="Genomic_DNA"/>
</dbReference>
<dbReference type="Pfam" id="PF00239">
    <property type="entry name" value="Resolvase"/>
    <property type="match status" value="1"/>
</dbReference>
<reference evidence="2 3" key="1">
    <citation type="submission" date="2019-09" db="EMBL/GenBank/DDBJ databases">
        <authorList>
            <person name="Wang X."/>
        </authorList>
    </citation>
    <scope>NUCLEOTIDE SEQUENCE [LARGE SCALE GENOMIC DNA]</scope>
    <source>
        <strain evidence="2 3">CICC 11023</strain>
    </source>
</reference>
<dbReference type="AlphaFoldDB" id="A0A5N0EKG9"/>
<accession>A0A5N0EKG9</accession>
<dbReference type="SUPFAM" id="SSF53041">
    <property type="entry name" value="Resolvase-like"/>
    <property type="match status" value="1"/>
</dbReference>
<feature type="domain" description="Resolvase/invertase-type recombinase catalytic" evidence="1">
    <location>
        <begin position="13"/>
        <end position="63"/>
    </location>
</feature>
<comment type="caution">
    <text evidence="2">The sequence shown here is derived from an EMBL/GenBank/DDBJ whole genome shotgun (WGS) entry which is preliminary data.</text>
</comment>
<dbReference type="InterPro" id="IPR036162">
    <property type="entry name" value="Resolvase-like_N_sf"/>
</dbReference>
<dbReference type="GO" id="GO:0003677">
    <property type="term" value="F:DNA binding"/>
    <property type="evidence" value="ECO:0007669"/>
    <property type="project" value="InterPro"/>
</dbReference>
<gene>
    <name evidence="2" type="ORF">F3087_09740</name>
</gene>
<organism evidence="2 3">
    <name type="scientific">Nocardia colli</name>
    <dbReference type="NCBI Taxonomy" id="2545717"/>
    <lineage>
        <taxon>Bacteria</taxon>
        <taxon>Bacillati</taxon>
        <taxon>Actinomycetota</taxon>
        <taxon>Actinomycetes</taxon>
        <taxon>Mycobacteriales</taxon>
        <taxon>Nocardiaceae</taxon>
        <taxon>Nocardia</taxon>
    </lineage>
</organism>
<dbReference type="Proteomes" id="UP000323876">
    <property type="component" value="Unassembled WGS sequence"/>
</dbReference>
<evidence type="ECO:0000313" key="3">
    <source>
        <dbReference type="Proteomes" id="UP000323876"/>
    </source>
</evidence>
<protein>
    <recommendedName>
        <fullName evidence="1">Resolvase/invertase-type recombinase catalytic domain-containing protein</fullName>
    </recommendedName>
</protein>
<name>A0A5N0EKG9_9NOCA</name>
<dbReference type="RefSeq" id="WP_150401503.1">
    <property type="nucleotide sequence ID" value="NZ_VXLC01000003.1"/>
</dbReference>
<keyword evidence="3" id="KW-1185">Reference proteome</keyword>
<evidence type="ECO:0000313" key="2">
    <source>
        <dbReference type="EMBL" id="KAA8889229.1"/>
    </source>
</evidence>
<dbReference type="InterPro" id="IPR006119">
    <property type="entry name" value="Resolv_N"/>
</dbReference>
<dbReference type="GO" id="GO:0000150">
    <property type="term" value="F:DNA strand exchange activity"/>
    <property type="evidence" value="ECO:0007669"/>
    <property type="project" value="InterPro"/>
</dbReference>
<dbReference type="OrthoDB" id="3405463at2"/>